<accession>A0A168SKH5</accession>
<dbReference type="SUPFAM" id="SSF50729">
    <property type="entry name" value="PH domain-like"/>
    <property type="match status" value="1"/>
</dbReference>
<feature type="domain" description="PH" evidence="3">
    <location>
        <begin position="26"/>
        <end position="123"/>
    </location>
</feature>
<dbReference type="Proteomes" id="UP000078561">
    <property type="component" value="Unassembled WGS sequence"/>
</dbReference>
<dbReference type="Gene3D" id="2.30.29.30">
    <property type="entry name" value="Pleckstrin-homology domain (PH domain)/Phosphotyrosine-binding domain (PTB)"/>
    <property type="match status" value="1"/>
</dbReference>
<evidence type="ECO:0000259" key="3">
    <source>
        <dbReference type="PROSITE" id="PS50003"/>
    </source>
</evidence>
<dbReference type="CDD" id="cd00821">
    <property type="entry name" value="PH"/>
    <property type="match status" value="1"/>
</dbReference>
<evidence type="ECO:0000256" key="1">
    <source>
        <dbReference type="SAM" id="MobiDB-lite"/>
    </source>
</evidence>
<dbReference type="Pfam" id="PF00169">
    <property type="entry name" value="PH"/>
    <property type="match status" value="1"/>
</dbReference>
<evidence type="ECO:0000313" key="4">
    <source>
        <dbReference type="EMBL" id="SAM08562.1"/>
    </source>
</evidence>
<sequence>MGPWIAFVCHFFVLNQPTMSSFSSSFAPKAAWLKKRTWTMGRARWQARFFVLLETELRYYKDEHATIPSIIFSLQDIDHVRRIRINGQAFCLSFESTRHHKVLAFPSEFEMDEWHEHILTRLSRRRHPVTQPSPLIRRRGVVLPSLEIDQDHDQDCMSSMSSSLSSSSSSASISTLPGPVAVDSPHKLDRESTSSPSFLQYMHTFRL</sequence>
<evidence type="ECO:0000313" key="5">
    <source>
        <dbReference type="Proteomes" id="UP000078561"/>
    </source>
</evidence>
<dbReference type="AlphaFoldDB" id="A0A168SKH5"/>
<gene>
    <name evidence="4" type="primary">ABSGL_14225.1 scaffold 14385</name>
</gene>
<proteinExistence type="predicted"/>
<feature type="compositionally biased region" description="Low complexity" evidence="1">
    <location>
        <begin position="158"/>
        <end position="174"/>
    </location>
</feature>
<feature type="region of interest" description="Disordered" evidence="1">
    <location>
        <begin position="154"/>
        <end position="194"/>
    </location>
</feature>
<evidence type="ECO:0000256" key="2">
    <source>
        <dbReference type="SAM" id="SignalP"/>
    </source>
</evidence>
<keyword evidence="2" id="KW-0732">Signal</keyword>
<feature type="chain" id="PRO_5007900305" description="PH domain-containing protein" evidence="2">
    <location>
        <begin position="21"/>
        <end position="207"/>
    </location>
</feature>
<dbReference type="InParanoid" id="A0A168SKH5"/>
<dbReference type="SMART" id="SM00233">
    <property type="entry name" value="PH"/>
    <property type="match status" value="1"/>
</dbReference>
<dbReference type="EMBL" id="LT554895">
    <property type="protein sequence ID" value="SAM08562.1"/>
    <property type="molecule type" value="Genomic_DNA"/>
</dbReference>
<dbReference type="OrthoDB" id="185175at2759"/>
<organism evidence="4">
    <name type="scientific">Absidia glauca</name>
    <name type="common">Pin mould</name>
    <dbReference type="NCBI Taxonomy" id="4829"/>
    <lineage>
        <taxon>Eukaryota</taxon>
        <taxon>Fungi</taxon>
        <taxon>Fungi incertae sedis</taxon>
        <taxon>Mucoromycota</taxon>
        <taxon>Mucoromycotina</taxon>
        <taxon>Mucoromycetes</taxon>
        <taxon>Mucorales</taxon>
        <taxon>Cunninghamellaceae</taxon>
        <taxon>Absidia</taxon>
    </lineage>
</organism>
<keyword evidence="5" id="KW-1185">Reference proteome</keyword>
<dbReference type="PROSITE" id="PS50003">
    <property type="entry name" value="PH_DOMAIN"/>
    <property type="match status" value="1"/>
</dbReference>
<feature type="signal peptide" evidence="2">
    <location>
        <begin position="1"/>
        <end position="20"/>
    </location>
</feature>
<dbReference type="OMA" id="DEWHEHI"/>
<protein>
    <recommendedName>
        <fullName evidence="3">PH domain-containing protein</fullName>
    </recommendedName>
</protein>
<dbReference type="InterPro" id="IPR001849">
    <property type="entry name" value="PH_domain"/>
</dbReference>
<dbReference type="InterPro" id="IPR011993">
    <property type="entry name" value="PH-like_dom_sf"/>
</dbReference>
<reference evidence="4" key="1">
    <citation type="submission" date="2016-04" db="EMBL/GenBank/DDBJ databases">
        <authorList>
            <person name="Evans L.H."/>
            <person name="Alamgir A."/>
            <person name="Owens N."/>
            <person name="Weber N.D."/>
            <person name="Virtaneva K."/>
            <person name="Barbian K."/>
            <person name="Babar A."/>
            <person name="Rosenke K."/>
        </authorList>
    </citation>
    <scope>NUCLEOTIDE SEQUENCE [LARGE SCALE GENOMIC DNA]</scope>
    <source>
        <strain evidence="4">CBS 101.48</strain>
    </source>
</reference>
<name>A0A168SKH5_ABSGL</name>